<dbReference type="Pfam" id="PF02738">
    <property type="entry name" value="MoCoBD_1"/>
    <property type="match status" value="1"/>
</dbReference>
<dbReference type="PANTHER" id="PTHR11908:SF132">
    <property type="entry name" value="ALDEHYDE OXIDASE 1-RELATED"/>
    <property type="match status" value="1"/>
</dbReference>
<evidence type="ECO:0000256" key="2">
    <source>
        <dbReference type="ARBA" id="ARBA00023002"/>
    </source>
</evidence>
<gene>
    <name evidence="4" type="ORF">MNBD_ACTINO01-739</name>
</gene>
<name>A0A3B0RHV5_9ZZZZ</name>
<keyword evidence="2 4" id="KW-0560">Oxidoreductase</keyword>
<accession>A0A3B0RHV5</accession>
<protein>
    <submittedName>
        <fullName evidence="4">Xanthine dehydrogenase, molybdenum binding subunit</fullName>
        <ecNumber evidence="4">1.17.1.4</ecNumber>
    </submittedName>
</protein>
<proteinExistence type="predicted"/>
<dbReference type="InterPro" id="IPR036856">
    <property type="entry name" value="Ald_Oxase/Xan_DH_a/b_sf"/>
</dbReference>
<dbReference type="EC" id="1.17.1.4" evidence="4"/>
<dbReference type="SMART" id="SM01008">
    <property type="entry name" value="Ald_Xan_dh_C"/>
    <property type="match status" value="1"/>
</dbReference>
<dbReference type="SUPFAM" id="SSF56003">
    <property type="entry name" value="Molybdenum cofactor-binding domain"/>
    <property type="match status" value="1"/>
</dbReference>
<keyword evidence="1" id="KW-0500">Molybdenum</keyword>
<dbReference type="InterPro" id="IPR016208">
    <property type="entry name" value="Ald_Oxase/xanthine_DH-like"/>
</dbReference>
<dbReference type="Gene3D" id="3.30.365.10">
    <property type="entry name" value="Aldehyde oxidase/xanthine dehydrogenase, molybdopterin binding domain"/>
    <property type="match status" value="4"/>
</dbReference>
<dbReference type="InterPro" id="IPR000674">
    <property type="entry name" value="Ald_Oxase/Xan_DH_a/b"/>
</dbReference>
<dbReference type="InterPro" id="IPR008274">
    <property type="entry name" value="AldOxase/xan_DH_MoCoBD1"/>
</dbReference>
<evidence type="ECO:0000313" key="4">
    <source>
        <dbReference type="EMBL" id="VAV91301.1"/>
    </source>
</evidence>
<dbReference type="GO" id="GO:0005506">
    <property type="term" value="F:iron ion binding"/>
    <property type="evidence" value="ECO:0007669"/>
    <property type="project" value="InterPro"/>
</dbReference>
<dbReference type="InterPro" id="IPR037165">
    <property type="entry name" value="AldOxase/xan_DH_Mopterin-bd_sf"/>
</dbReference>
<dbReference type="SUPFAM" id="SSF54665">
    <property type="entry name" value="CO dehydrogenase molybdoprotein N-domain-like"/>
    <property type="match status" value="1"/>
</dbReference>
<organism evidence="4">
    <name type="scientific">hydrothermal vent metagenome</name>
    <dbReference type="NCBI Taxonomy" id="652676"/>
    <lineage>
        <taxon>unclassified sequences</taxon>
        <taxon>metagenomes</taxon>
        <taxon>ecological metagenomes</taxon>
    </lineage>
</organism>
<dbReference type="EMBL" id="UOEI01000057">
    <property type="protein sequence ID" value="VAV91301.1"/>
    <property type="molecule type" value="Genomic_DNA"/>
</dbReference>
<feature type="domain" description="Aldehyde oxidase/xanthine dehydrogenase a/b hammerhead" evidence="3">
    <location>
        <begin position="32"/>
        <end position="139"/>
    </location>
</feature>
<dbReference type="PANTHER" id="PTHR11908">
    <property type="entry name" value="XANTHINE DEHYDROGENASE"/>
    <property type="match status" value="1"/>
</dbReference>
<sequence>MTSPTLVERESLHGAGAVGSSVARVDAIPKISGTAEFVGDLSLAGMLHGKVLRSNVAHARIREIDTGSAEQMPGVVAVLTGRDLMDIDPYFGHAIRDRPIVAIDVVRFIGEPIVAVAAETEAQAEAALLAITVEYEDLPVVASLDAALAHDAALVHDGPTRSGFAHGLGELPERDGNICYRYGFKRGDIAEQASLASIVIDQEYDFPAVYQYAMETHAVIAHHDGDEINLWANCQHPFLVRAEIATLFGLPVDKVRIVVPFLGGGFGSKSYTKMEPITVALARKAGRPVKVVNRVDESMVTTRRHNMKCRMRTLATKEGELLGRSVEIWLDTGAYADNGPRVTATAADAASGPYRWPSVEVQAHCVYTNTGPAGSYRAFGATHLQWIGESQIDEVARLAGIDRLEFRRRNLLRPGEEVRPGGRPLDADLVGDVEKVAAAIGWGREHITDRGLGISVGLLAAGAHPVSSASVRMDADGGVVVLVASTEMGQGTRTVMAQIAAEVLGMDPGGVAVHGADTRFTPYDRSTGASRSTTVAGKAVERAAREVMDTLIETAATFLDVSDLDELSASDGRIWCGETSIGYAELIAKRFGFVGGELRGYGEVKPHGGGGSYAEGPVFWEVCVAGAEIELDRDTGMIRVLQTSSVADVGRAINPQLIERQDEGGALQGIGNALFEEMLYTDDGVLLNDTLLDYRIPATEDVPEKMTCIIVENEDGPGPFGAKGCGEGVLAALPAAIVNALADAGVPMTELPLTPERVWRQMQEIECQE</sequence>
<evidence type="ECO:0000256" key="1">
    <source>
        <dbReference type="ARBA" id="ARBA00022505"/>
    </source>
</evidence>
<dbReference type="Pfam" id="PF20256">
    <property type="entry name" value="MoCoBD_2"/>
    <property type="match status" value="1"/>
</dbReference>
<dbReference type="Gene3D" id="3.90.1170.50">
    <property type="entry name" value="Aldehyde oxidase/xanthine dehydrogenase, a/b hammerhead"/>
    <property type="match status" value="1"/>
</dbReference>
<dbReference type="GO" id="GO:0004854">
    <property type="term" value="F:xanthine dehydrogenase activity"/>
    <property type="evidence" value="ECO:0007669"/>
    <property type="project" value="UniProtKB-EC"/>
</dbReference>
<dbReference type="Pfam" id="PF01315">
    <property type="entry name" value="Ald_Xan_dh_C"/>
    <property type="match status" value="1"/>
</dbReference>
<dbReference type="InterPro" id="IPR046867">
    <property type="entry name" value="AldOxase/xan_DH_MoCoBD2"/>
</dbReference>
<evidence type="ECO:0000259" key="3">
    <source>
        <dbReference type="SMART" id="SM01008"/>
    </source>
</evidence>
<dbReference type="AlphaFoldDB" id="A0A3B0RHV5"/>
<reference evidence="4" key="1">
    <citation type="submission" date="2018-06" db="EMBL/GenBank/DDBJ databases">
        <authorList>
            <person name="Zhirakovskaya E."/>
        </authorList>
    </citation>
    <scope>NUCLEOTIDE SEQUENCE</scope>
</reference>